<gene>
    <name evidence="3" type="ORF">GWI33_010639</name>
    <name evidence="2" type="ORF">GWI33_010640</name>
</gene>
<sequence>MLSTLARETTAFVSARAQSAPPTERGSLLMEAWDSAARNDTRFGFRRRAGGIRWSPTTHRPECDQPTNRGGEMLKLDNSKND</sequence>
<feature type="region of interest" description="Disordered" evidence="1">
    <location>
        <begin position="52"/>
        <end position="82"/>
    </location>
</feature>
<proteinExistence type="predicted"/>
<evidence type="ECO:0000256" key="1">
    <source>
        <dbReference type="SAM" id="MobiDB-lite"/>
    </source>
</evidence>
<comment type="caution">
    <text evidence="2">The sequence shown here is derived from an EMBL/GenBank/DDBJ whole genome shotgun (WGS) entry which is preliminary data.</text>
</comment>
<dbReference type="Proteomes" id="UP000625711">
    <property type="component" value="Unassembled WGS sequence"/>
</dbReference>
<reference evidence="2" key="1">
    <citation type="submission" date="2020-08" db="EMBL/GenBank/DDBJ databases">
        <title>Genome sequencing and assembly of the red palm weevil Rhynchophorus ferrugineus.</title>
        <authorList>
            <person name="Dias G.B."/>
            <person name="Bergman C.M."/>
            <person name="Manee M."/>
        </authorList>
    </citation>
    <scope>NUCLEOTIDE SEQUENCE</scope>
    <source>
        <strain evidence="2">AA-2017</strain>
        <tissue evidence="2">Whole larva</tissue>
    </source>
</reference>
<dbReference type="AlphaFoldDB" id="A0A834IBL5"/>
<dbReference type="EMBL" id="JAACXV010007550">
    <property type="protein sequence ID" value="KAF7276306.1"/>
    <property type="molecule type" value="Genomic_DNA"/>
</dbReference>
<evidence type="ECO:0000313" key="4">
    <source>
        <dbReference type="Proteomes" id="UP000625711"/>
    </source>
</evidence>
<feature type="compositionally biased region" description="Basic and acidic residues" evidence="1">
    <location>
        <begin position="72"/>
        <end position="82"/>
    </location>
</feature>
<accession>A0A834IBL5</accession>
<keyword evidence="4" id="KW-1185">Reference proteome</keyword>
<organism evidence="2 4">
    <name type="scientific">Rhynchophorus ferrugineus</name>
    <name type="common">Red palm weevil</name>
    <name type="synonym">Curculio ferrugineus</name>
    <dbReference type="NCBI Taxonomy" id="354439"/>
    <lineage>
        <taxon>Eukaryota</taxon>
        <taxon>Metazoa</taxon>
        <taxon>Ecdysozoa</taxon>
        <taxon>Arthropoda</taxon>
        <taxon>Hexapoda</taxon>
        <taxon>Insecta</taxon>
        <taxon>Pterygota</taxon>
        <taxon>Neoptera</taxon>
        <taxon>Endopterygota</taxon>
        <taxon>Coleoptera</taxon>
        <taxon>Polyphaga</taxon>
        <taxon>Cucujiformia</taxon>
        <taxon>Curculionidae</taxon>
        <taxon>Dryophthorinae</taxon>
        <taxon>Rhynchophorus</taxon>
    </lineage>
</organism>
<dbReference type="EMBL" id="JAACXV010007549">
    <property type="protein sequence ID" value="KAF7276307.1"/>
    <property type="molecule type" value="Genomic_DNA"/>
</dbReference>
<protein>
    <submittedName>
        <fullName evidence="2">Uncharacterized protein</fullName>
    </submittedName>
</protein>
<evidence type="ECO:0000313" key="3">
    <source>
        <dbReference type="EMBL" id="KAF7276307.1"/>
    </source>
</evidence>
<evidence type="ECO:0000313" key="2">
    <source>
        <dbReference type="EMBL" id="KAF7276306.1"/>
    </source>
</evidence>
<name>A0A834IBL5_RHYFE</name>